<dbReference type="PANTHER" id="PTHR43547">
    <property type="entry name" value="TWO-COMPONENT HISTIDINE KINASE"/>
    <property type="match status" value="1"/>
</dbReference>
<proteinExistence type="predicted"/>
<reference evidence="12" key="1">
    <citation type="submission" date="2017-01" db="EMBL/GenBank/DDBJ databases">
        <title>Genome Analysis of Deinococcus marmoris KOPRI26562.</title>
        <authorList>
            <person name="Kim J.H."/>
            <person name="Oh H.-M."/>
        </authorList>
    </citation>
    <scope>NUCLEOTIDE SEQUENCE [LARGE SCALE GENOMIC DNA]</scope>
    <source>
        <strain evidence="12">PAMC 26633</strain>
    </source>
</reference>
<dbReference type="Proteomes" id="UP000214720">
    <property type="component" value="Unassembled WGS sequence"/>
</dbReference>
<dbReference type="PROSITE" id="PS50110">
    <property type="entry name" value="RESPONSE_REGULATORY"/>
    <property type="match status" value="1"/>
</dbReference>
<evidence type="ECO:0000259" key="10">
    <source>
        <dbReference type="PROSITE" id="PS50110"/>
    </source>
</evidence>
<evidence type="ECO:0000256" key="4">
    <source>
        <dbReference type="ARBA" id="ARBA00022553"/>
    </source>
</evidence>
<dbReference type="InterPro" id="IPR036890">
    <property type="entry name" value="HATPase_C_sf"/>
</dbReference>
<dbReference type="InterPro" id="IPR036097">
    <property type="entry name" value="HisK_dim/P_sf"/>
</dbReference>
<dbReference type="Gene3D" id="3.30.450.20">
    <property type="entry name" value="PAS domain"/>
    <property type="match status" value="1"/>
</dbReference>
<evidence type="ECO:0000313" key="12">
    <source>
        <dbReference type="Proteomes" id="UP000214720"/>
    </source>
</evidence>
<evidence type="ECO:0000256" key="2">
    <source>
        <dbReference type="ARBA" id="ARBA00004429"/>
    </source>
</evidence>
<accession>A0A226WYN3</accession>
<dbReference type="Pfam" id="PF00072">
    <property type="entry name" value="Response_reg"/>
    <property type="match status" value="1"/>
</dbReference>
<dbReference type="GO" id="GO:0008168">
    <property type="term" value="F:methyltransferase activity"/>
    <property type="evidence" value="ECO:0007669"/>
    <property type="project" value="UniProtKB-KW"/>
</dbReference>
<feature type="domain" description="Histidine kinase" evidence="9">
    <location>
        <begin position="171"/>
        <end position="389"/>
    </location>
</feature>
<dbReference type="SUPFAM" id="SSF47384">
    <property type="entry name" value="Homodimeric domain of signal transducing histidine kinase"/>
    <property type="match status" value="1"/>
</dbReference>
<dbReference type="InterPro" id="IPR003594">
    <property type="entry name" value="HATPase_dom"/>
</dbReference>
<evidence type="ECO:0000313" key="11">
    <source>
        <dbReference type="EMBL" id="OXC76285.1"/>
    </source>
</evidence>
<dbReference type="Gene3D" id="3.30.565.10">
    <property type="entry name" value="Histidine kinase-like ATPase, C-terminal domain"/>
    <property type="match status" value="1"/>
</dbReference>
<dbReference type="CDD" id="cd00082">
    <property type="entry name" value="HisKA"/>
    <property type="match status" value="1"/>
</dbReference>
<dbReference type="PROSITE" id="PS50109">
    <property type="entry name" value="HIS_KIN"/>
    <property type="match status" value="1"/>
</dbReference>
<evidence type="ECO:0000256" key="8">
    <source>
        <dbReference type="SAM" id="Coils"/>
    </source>
</evidence>
<keyword evidence="4 7" id="KW-0597">Phosphoprotein</keyword>
<feature type="modified residue" description="4-aspartylphosphate" evidence="7">
    <location>
        <position position="460"/>
    </location>
</feature>
<dbReference type="SMART" id="SM00448">
    <property type="entry name" value="REC"/>
    <property type="match status" value="1"/>
</dbReference>
<evidence type="ECO:0000256" key="1">
    <source>
        <dbReference type="ARBA" id="ARBA00000085"/>
    </source>
</evidence>
<dbReference type="GO" id="GO:0000155">
    <property type="term" value="F:phosphorelay sensor kinase activity"/>
    <property type="evidence" value="ECO:0007669"/>
    <property type="project" value="InterPro"/>
</dbReference>
<dbReference type="InterPro" id="IPR000014">
    <property type="entry name" value="PAS"/>
</dbReference>
<evidence type="ECO:0000256" key="5">
    <source>
        <dbReference type="ARBA" id="ARBA00022679"/>
    </source>
</evidence>
<comment type="subcellular location">
    <subcellularLocation>
        <location evidence="2">Cell inner membrane</location>
        <topology evidence="2">Multi-pass membrane protein</topology>
    </subcellularLocation>
</comment>
<dbReference type="SUPFAM" id="SSF55874">
    <property type="entry name" value="ATPase domain of HSP90 chaperone/DNA topoisomerase II/histidine kinase"/>
    <property type="match status" value="1"/>
</dbReference>
<dbReference type="GO" id="GO:0032259">
    <property type="term" value="P:methylation"/>
    <property type="evidence" value="ECO:0007669"/>
    <property type="project" value="UniProtKB-KW"/>
</dbReference>
<dbReference type="Pfam" id="PF00512">
    <property type="entry name" value="HisKA"/>
    <property type="match status" value="1"/>
</dbReference>
<dbReference type="SUPFAM" id="SSF55785">
    <property type="entry name" value="PYP-like sensor domain (PAS domain)"/>
    <property type="match status" value="1"/>
</dbReference>
<dbReference type="SMART" id="SM00388">
    <property type="entry name" value="HisKA"/>
    <property type="match status" value="1"/>
</dbReference>
<dbReference type="SMART" id="SM00387">
    <property type="entry name" value="HATPase_c"/>
    <property type="match status" value="1"/>
</dbReference>
<protein>
    <recommendedName>
        <fullName evidence="3">histidine kinase</fullName>
        <ecNumber evidence="3">2.7.13.3</ecNumber>
    </recommendedName>
</protein>
<dbReference type="InterPro" id="IPR004358">
    <property type="entry name" value="Sig_transdc_His_kin-like_C"/>
</dbReference>
<dbReference type="CDD" id="cd00130">
    <property type="entry name" value="PAS"/>
    <property type="match status" value="1"/>
</dbReference>
<organism evidence="11 12">
    <name type="scientific">Caballeronia sordidicola</name>
    <name type="common">Burkholderia sordidicola</name>
    <dbReference type="NCBI Taxonomy" id="196367"/>
    <lineage>
        <taxon>Bacteria</taxon>
        <taxon>Pseudomonadati</taxon>
        <taxon>Pseudomonadota</taxon>
        <taxon>Betaproteobacteria</taxon>
        <taxon>Burkholderiales</taxon>
        <taxon>Burkholderiaceae</taxon>
        <taxon>Caballeronia</taxon>
    </lineage>
</organism>
<evidence type="ECO:0000256" key="7">
    <source>
        <dbReference type="PROSITE-ProRule" id="PRU00169"/>
    </source>
</evidence>
<dbReference type="SMART" id="SM00091">
    <property type="entry name" value="PAS"/>
    <property type="match status" value="1"/>
</dbReference>
<evidence type="ECO:0000259" key="9">
    <source>
        <dbReference type="PROSITE" id="PS50109"/>
    </source>
</evidence>
<evidence type="ECO:0000256" key="3">
    <source>
        <dbReference type="ARBA" id="ARBA00012438"/>
    </source>
</evidence>
<keyword evidence="8" id="KW-0175">Coiled coil</keyword>
<dbReference type="NCBIfam" id="TIGR00229">
    <property type="entry name" value="sensory_box"/>
    <property type="match status" value="1"/>
</dbReference>
<dbReference type="InterPro" id="IPR001789">
    <property type="entry name" value="Sig_transdc_resp-reg_receiver"/>
</dbReference>
<dbReference type="InterPro" id="IPR035965">
    <property type="entry name" value="PAS-like_dom_sf"/>
</dbReference>
<dbReference type="InterPro" id="IPR011006">
    <property type="entry name" value="CheY-like_superfamily"/>
</dbReference>
<dbReference type="Pfam" id="PF13426">
    <property type="entry name" value="PAS_9"/>
    <property type="match status" value="1"/>
</dbReference>
<name>A0A226WYN3_CABSO</name>
<keyword evidence="11" id="KW-0489">Methyltransferase</keyword>
<dbReference type="SUPFAM" id="SSF52172">
    <property type="entry name" value="CheY-like"/>
    <property type="match status" value="1"/>
</dbReference>
<comment type="caution">
    <text evidence="11">The sequence shown here is derived from an EMBL/GenBank/DDBJ whole genome shotgun (WGS) entry which is preliminary data.</text>
</comment>
<dbReference type="PRINTS" id="PR00344">
    <property type="entry name" value="BCTRLSENSOR"/>
</dbReference>
<dbReference type="PANTHER" id="PTHR43547:SF2">
    <property type="entry name" value="HYBRID SIGNAL TRANSDUCTION HISTIDINE KINASE C"/>
    <property type="match status" value="1"/>
</dbReference>
<dbReference type="Gene3D" id="3.40.50.2300">
    <property type="match status" value="1"/>
</dbReference>
<comment type="catalytic activity">
    <reaction evidence="1">
        <text>ATP + protein L-histidine = ADP + protein N-phospho-L-histidine.</text>
        <dbReference type="EC" id="2.7.13.3"/>
    </reaction>
</comment>
<gene>
    <name evidence="11" type="ORF">BSU04_22630</name>
</gene>
<evidence type="ECO:0000256" key="6">
    <source>
        <dbReference type="ARBA" id="ARBA00022777"/>
    </source>
</evidence>
<dbReference type="GO" id="GO:0005886">
    <property type="term" value="C:plasma membrane"/>
    <property type="evidence" value="ECO:0007669"/>
    <property type="project" value="UniProtKB-SubCell"/>
</dbReference>
<dbReference type="EC" id="2.7.13.3" evidence="3"/>
<dbReference type="AlphaFoldDB" id="A0A226WYN3"/>
<feature type="domain" description="Response regulatory" evidence="10">
    <location>
        <begin position="411"/>
        <end position="528"/>
    </location>
</feature>
<dbReference type="Pfam" id="PF02518">
    <property type="entry name" value="HATPase_c"/>
    <property type="match status" value="1"/>
</dbReference>
<dbReference type="FunFam" id="3.30.565.10:FF:000006">
    <property type="entry name" value="Sensor histidine kinase WalK"/>
    <property type="match status" value="1"/>
</dbReference>
<feature type="coiled-coil region" evidence="8">
    <location>
        <begin position="130"/>
        <end position="164"/>
    </location>
</feature>
<dbReference type="CDD" id="cd17580">
    <property type="entry name" value="REC_2_DhkD-like"/>
    <property type="match status" value="1"/>
</dbReference>
<dbReference type="EMBL" id="MTHB01000129">
    <property type="protein sequence ID" value="OXC76285.1"/>
    <property type="molecule type" value="Genomic_DNA"/>
</dbReference>
<dbReference type="Gene3D" id="1.10.287.130">
    <property type="match status" value="1"/>
</dbReference>
<dbReference type="InterPro" id="IPR003661">
    <property type="entry name" value="HisK_dim/P_dom"/>
</dbReference>
<sequence>MRWVFPIMDSEQRPLSSIQDAFETAPCGLLTATVDGTIVRVNATFCAWVGYTAAELLEIRRFQDLLTIGGKVFHQTNWAPLLQMQRSVAEVKVDMVHRDGHAVPMLINAARRRHGEVDYNEFAVVVVVDRHQYERELLRARERAEIALKEKHVAEEALREANRRKDAFMATLAHELRNPLAPMRSVVDLLRLEPGADARMKWARDVLDRQMIQMTHLVDGLLEVSRISEGKITLHRENVDLATALNFAAESCQPIISAASHTLTIELPDEPIAIDADPTRLSQIVQNLLNNAAKYTPNGGSIWLTARRDGEHAMISVRDNGIGIAVEHMPSLFEIFSQLGPGIERSKGGLGIGLSLVRTLTELHGGAVSVHSAGAGLGSEFILRFPLSIKSGVQAAFHDPDQAVRELTRHRILIIDDNADAAESLAVLLETEGYDARTASDGMTGIRLANEFSPEAIILDIGLPDVTGYEVAETIRRSQKPGRSILLIALTGWGQQQDKNDAAQAGFDFHFTKPVDLKRLLMVLIDGQVLG</sequence>
<keyword evidence="5 11" id="KW-0808">Transferase</keyword>
<keyword evidence="6" id="KW-0418">Kinase</keyword>
<dbReference type="InterPro" id="IPR005467">
    <property type="entry name" value="His_kinase_dom"/>
</dbReference>